<feature type="domain" description="Serine aminopeptidase S33" evidence="1">
    <location>
        <begin position="69"/>
        <end position="249"/>
    </location>
</feature>
<dbReference type="EMBL" id="NBYN01000002">
    <property type="protein sequence ID" value="OSO97416.1"/>
    <property type="molecule type" value="Genomic_DNA"/>
</dbReference>
<dbReference type="AlphaFoldDB" id="A0A1X4GJU2"/>
<dbReference type="PANTHER" id="PTHR22753:SF48">
    <property type="entry name" value="PHOSPHOLIPID_GLYCEROL ACYLTRANSFERASE DOMAIN-CONTAINING PROTEIN"/>
    <property type="match status" value="1"/>
</dbReference>
<comment type="caution">
    <text evidence="2">The sequence shown here is derived from an EMBL/GenBank/DDBJ whole genome shotgun (WGS) entry which is preliminary data.</text>
</comment>
<dbReference type="Gene3D" id="3.40.50.1820">
    <property type="entry name" value="alpha/beta hydrolase"/>
    <property type="match status" value="1"/>
</dbReference>
<accession>A0A1X4GJU2</accession>
<evidence type="ECO:0000313" key="2">
    <source>
        <dbReference type="EMBL" id="OSO97416.1"/>
    </source>
</evidence>
<dbReference type="Proteomes" id="UP000192997">
    <property type="component" value="Unassembled WGS sequence"/>
</dbReference>
<dbReference type="Pfam" id="PF12146">
    <property type="entry name" value="Hydrolase_4"/>
    <property type="match status" value="1"/>
</dbReference>
<evidence type="ECO:0000259" key="1">
    <source>
        <dbReference type="Pfam" id="PF12146"/>
    </source>
</evidence>
<dbReference type="RefSeq" id="WP_085726580.1">
    <property type="nucleotide sequence ID" value="NZ_NBYN01000002.1"/>
</dbReference>
<dbReference type="GO" id="GO:0016787">
    <property type="term" value="F:hydrolase activity"/>
    <property type="evidence" value="ECO:0007669"/>
    <property type="project" value="UniProtKB-KW"/>
</dbReference>
<dbReference type="InterPro" id="IPR000073">
    <property type="entry name" value="AB_hydrolase_1"/>
</dbReference>
<dbReference type="PRINTS" id="PR00111">
    <property type="entry name" value="ABHYDROLASE"/>
</dbReference>
<reference evidence="3" key="1">
    <citation type="submission" date="2017-04" db="EMBL/GenBank/DDBJ databases">
        <authorList>
            <person name="Abreu V.A."/>
            <person name="Popin R.V."/>
            <person name="Rigonato J."/>
            <person name="Andreote A.P."/>
            <person name="Schaker P.C."/>
            <person name="Hoff-Risseti C."/>
            <person name="Alvarenga D.O."/>
            <person name="Varani A.M."/>
            <person name="Fiore M.F."/>
        </authorList>
    </citation>
    <scope>NUCLEOTIDE SEQUENCE [LARGE SCALE GENOMIC DNA]</scope>
    <source>
        <strain evidence="3">CENA303</strain>
    </source>
</reference>
<dbReference type="GO" id="GO:0016020">
    <property type="term" value="C:membrane"/>
    <property type="evidence" value="ECO:0007669"/>
    <property type="project" value="TreeGrafter"/>
</dbReference>
<keyword evidence="2" id="KW-0378">Hydrolase</keyword>
<dbReference type="InterPro" id="IPR022742">
    <property type="entry name" value="Hydrolase_4"/>
</dbReference>
<evidence type="ECO:0000313" key="3">
    <source>
        <dbReference type="Proteomes" id="UP000192997"/>
    </source>
</evidence>
<dbReference type="SUPFAM" id="SSF53474">
    <property type="entry name" value="alpha/beta-Hydrolases"/>
    <property type="match status" value="1"/>
</dbReference>
<name>A0A1X4GJU2_9CYAN</name>
<gene>
    <name evidence="2" type="ORF">B7O87_00100</name>
</gene>
<proteinExistence type="predicted"/>
<dbReference type="InterPro" id="IPR029058">
    <property type="entry name" value="AB_hydrolase_fold"/>
</dbReference>
<protein>
    <submittedName>
        <fullName evidence="2">Alpha/beta hydrolase</fullName>
    </submittedName>
</protein>
<dbReference type="PANTHER" id="PTHR22753">
    <property type="entry name" value="TRANSMEMBRANE PROTEIN 68"/>
    <property type="match status" value="1"/>
</dbReference>
<sequence>MIDVELKLRFLTPKPLQPEYPLFIYLPGMDGTGEMLQSQISDLGRGFDIRCLAIPKTDMRDWNLLTRNVLDLIDMELTTTSVKRGNRSVYLCGESFGACLAMKLATQAPSLFKRIILINPASSFKLNPWISVSSQMTNLVPSWFYPVGAWGLLPFLASLPRISSPLRRQLLESMTSLPAETINWRLSLLRHFEVENEKIQQLKQETLLIAGASDRLLPSLTEVRRLGRMLPNSKTVILPDSGHACLVEEEINLYKILQDQGFSEKVSLNRKF</sequence>
<organism evidence="2 3">
    <name type="scientific">Cylindrospermopsis raciborskii CENA303</name>
    <dbReference type="NCBI Taxonomy" id="1170769"/>
    <lineage>
        <taxon>Bacteria</taxon>
        <taxon>Bacillati</taxon>
        <taxon>Cyanobacteriota</taxon>
        <taxon>Cyanophyceae</taxon>
        <taxon>Nostocales</taxon>
        <taxon>Aphanizomenonaceae</taxon>
        <taxon>Cylindrospermopsis</taxon>
    </lineage>
</organism>